<dbReference type="InterPro" id="IPR002110">
    <property type="entry name" value="Ankyrin_rpt"/>
</dbReference>
<organism evidence="2 3">
    <name type="scientific">Giardia intestinalis (strain ATCC 50803 / WB clone C6)</name>
    <name type="common">Giardia lamblia</name>
    <dbReference type="NCBI Taxonomy" id="184922"/>
    <lineage>
        <taxon>Eukaryota</taxon>
        <taxon>Metamonada</taxon>
        <taxon>Diplomonadida</taxon>
        <taxon>Hexamitidae</taxon>
        <taxon>Giardiinae</taxon>
        <taxon>Giardia</taxon>
    </lineage>
</organism>
<evidence type="ECO:0000256" key="1">
    <source>
        <dbReference type="SAM" id="MobiDB-lite"/>
    </source>
</evidence>
<dbReference type="Pfam" id="PF12796">
    <property type="entry name" value="Ank_2"/>
    <property type="match status" value="4"/>
</dbReference>
<comment type="caution">
    <text evidence="2">The sequence shown here is derived from an EMBL/GenBank/DDBJ whole genome shotgun (WGS) entry which is preliminary data.</text>
</comment>
<feature type="region of interest" description="Disordered" evidence="1">
    <location>
        <begin position="561"/>
        <end position="592"/>
    </location>
</feature>
<dbReference type="Pfam" id="PF00023">
    <property type="entry name" value="Ank"/>
    <property type="match status" value="1"/>
</dbReference>
<dbReference type="OMA" id="RTNQPAQ"/>
<accession>A8B805</accession>
<dbReference type="EMBL" id="AACB03000001">
    <property type="protein sequence ID" value="KAE8305365.1"/>
    <property type="molecule type" value="Genomic_DNA"/>
</dbReference>
<dbReference type="PROSITE" id="PS50088">
    <property type="entry name" value="ANK_REPEAT"/>
    <property type="match status" value="1"/>
</dbReference>
<dbReference type="AlphaFoldDB" id="A8B805"/>
<dbReference type="SMART" id="SM00248">
    <property type="entry name" value="ANK"/>
    <property type="match status" value="16"/>
</dbReference>
<proteinExistence type="predicted"/>
<dbReference type="SUPFAM" id="SSF48403">
    <property type="entry name" value="Ankyrin repeat"/>
    <property type="match status" value="2"/>
</dbReference>
<sequence length="1052" mass="114848">MQVSTQVDWFDAIRNQDYEAIYDADGVFHGSRDAAGETGLMKAAKFNDIKLAKMLAPVEAGIVNNEGHNALMIAALNNNSEICSFLVEIPSECDHRLGYGEDALILAASVGALKSVAVLLPHLEKTKDLKGRTCLTYAACNGKLNVVNYLIRYKQEITDMEAKAALVAAAGNSHADCVHALTIYIRDGKINYLATVPTEEDDMDRDYYRYDDILPQTDLGLQGLQDSNIYNVRPAELHLTQRPALSSSSAPASSEAPVAPHQGTLEFVPEPGVVDALQVSGYVEPSLDLSPNVSIINRRSPGKGKDKDKGSAVTLREKRPKTPTIKSATAKVSKARTPTTALKVDNTKLTSTAETRNMASERTLTSSTLLSNTYNTSNLNRNLNRSLVQSNLQTTSPRRSNYVTPGQASMMGTSTQQRNISPTASRSSYVDNAQYSLYEAIEKASKKKLITPPQGTHPRSLDADILTKDPQLQEAMVARYYEDVSPPPRQPGASASTMAALNKSNIKAIRSNTNNRFAEVNPLSGTFYGPSTTAENFNPTESSLTASILHPVSSRDVNLVTKSRTLSRSKSGSRNPRARSNALPQEDFSVDQIESPSRLQTPTMSMRSSTIRLKEEVDLRPTYVDLRASTSADRYEDTLCLNPSQTAMPIGPLSRHIQRNDITILEIPNFEADPSYTDLMQGIYNGDKKLIKQNMKTQANLCSDTHMTALMVAARIGDIANAKLLIKAGEAGRKTNEGWTALMVAAFHNSVEAVRLLMDHEARSVTNDGWTALMIAIKFNAIGCVELLAGCEAGIQDRSKVSAMMIAAYMGRSGIIPLLIKEEAKLCDSYGRTAMMYATLNNEVECVEKLVYAESNVQDPEGRTALMMAAQLGLNDIVLVLQKEEAGKRANMGRTALMFAARNCNLIGVQVLAGTECGLQDAEGWSAMMMAVLDNQAEIVKSLKDYEANLKTNKGFTALMFAARFGFDECVEILAPVEAGEQTPSGWSALMAAVSNNNLTSARLLVPYEVMLQDAKRNTALMLACKKNNNEMIKLLRQAQEAVRSVRNNSRR</sequence>
<dbReference type="PANTHER" id="PTHR24184">
    <property type="entry name" value="SI:CH211-189E2.2"/>
    <property type="match status" value="1"/>
</dbReference>
<dbReference type="HOGENOM" id="CLU_265774_0_0_1"/>
<feature type="compositionally biased region" description="Polar residues" evidence="1">
    <location>
        <begin position="561"/>
        <end position="574"/>
    </location>
</feature>
<dbReference type="Gene3D" id="1.25.40.20">
    <property type="entry name" value="Ankyrin repeat-containing domain"/>
    <property type="match status" value="5"/>
</dbReference>
<dbReference type="GeneID" id="5701834"/>
<name>A8B805_GIAIC</name>
<gene>
    <name evidence="2" type="ORF">GL50803_0010911</name>
</gene>
<feature type="region of interest" description="Disordered" evidence="1">
    <location>
        <begin position="292"/>
        <end position="337"/>
    </location>
</feature>
<feature type="region of interest" description="Disordered" evidence="1">
    <location>
        <begin position="392"/>
        <end position="425"/>
    </location>
</feature>
<feature type="compositionally biased region" description="Polar residues" evidence="1">
    <location>
        <begin position="393"/>
        <end position="425"/>
    </location>
</feature>
<evidence type="ECO:0000313" key="2">
    <source>
        <dbReference type="EMBL" id="KAE8305365.1"/>
    </source>
</evidence>
<keyword evidence="3" id="KW-1185">Reference proteome</keyword>
<dbReference type="RefSeq" id="XP_001708916.1">
    <property type="nucleotide sequence ID" value="XM_001708864.1"/>
</dbReference>
<dbReference type="Proteomes" id="UP000001548">
    <property type="component" value="Unassembled WGS sequence"/>
</dbReference>
<dbReference type="VEuPathDB" id="GiardiaDB:GL50803_10911"/>
<protein>
    <submittedName>
        <fullName evidence="2">Ankyrin repeat protein 1</fullName>
    </submittedName>
</protein>
<dbReference type="KEGG" id="gla:GL50803_0010911"/>
<reference evidence="2 3" key="1">
    <citation type="journal article" date="2007" name="Science">
        <title>Genomic minimalism in the early diverging intestinal parasite Giardia lamblia.</title>
        <authorList>
            <person name="Morrison H.G."/>
            <person name="McArthur A.G."/>
            <person name="Gillin F.D."/>
            <person name="Aley S.B."/>
            <person name="Adam R.D."/>
            <person name="Olsen G.J."/>
            <person name="Best A.A."/>
            <person name="Cande W.Z."/>
            <person name="Chen F."/>
            <person name="Cipriano M.J."/>
            <person name="Davids B.J."/>
            <person name="Dawson S.C."/>
            <person name="Elmendorf H.G."/>
            <person name="Hehl A.B."/>
            <person name="Holder M.E."/>
            <person name="Huse S.M."/>
            <person name="Kim U.U."/>
            <person name="Lasek-Nesselquist E."/>
            <person name="Manning G."/>
            <person name="Nigam A."/>
            <person name="Nixon J.E."/>
            <person name="Palm D."/>
            <person name="Passamaneck N.E."/>
            <person name="Prabhu A."/>
            <person name="Reich C.I."/>
            <person name="Reiner D.S."/>
            <person name="Samuelson J."/>
            <person name="Svard S.G."/>
            <person name="Sogin M.L."/>
        </authorList>
    </citation>
    <scope>NUCLEOTIDE SEQUENCE [LARGE SCALE GENOMIC DNA]</scope>
    <source>
        <strain evidence="2 3">WB C6</strain>
    </source>
</reference>
<dbReference type="PANTHER" id="PTHR24184:SF11">
    <property type="entry name" value="ANKYRIN REPEAT AND SOCS BOX CONTAINING 3"/>
    <property type="match status" value="1"/>
</dbReference>
<dbReference type="InterPro" id="IPR036770">
    <property type="entry name" value="Ankyrin_rpt-contain_sf"/>
</dbReference>
<evidence type="ECO:0000313" key="3">
    <source>
        <dbReference type="Proteomes" id="UP000001548"/>
    </source>
</evidence>